<evidence type="ECO:0000313" key="1">
    <source>
        <dbReference type="EMBL" id="KAI3698552.1"/>
    </source>
</evidence>
<organism evidence="1 2">
    <name type="scientific">Cichorium intybus</name>
    <name type="common">Chicory</name>
    <dbReference type="NCBI Taxonomy" id="13427"/>
    <lineage>
        <taxon>Eukaryota</taxon>
        <taxon>Viridiplantae</taxon>
        <taxon>Streptophyta</taxon>
        <taxon>Embryophyta</taxon>
        <taxon>Tracheophyta</taxon>
        <taxon>Spermatophyta</taxon>
        <taxon>Magnoliopsida</taxon>
        <taxon>eudicotyledons</taxon>
        <taxon>Gunneridae</taxon>
        <taxon>Pentapetalae</taxon>
        <taxon>asterids</taxon>
        <taxon>campanulids</taxon>
        <taxon>Asterales</taxon>
        <taxon>Asteraceae</taxon>
        <taxon>Cichorioideae</taxon>
        <taxon>Cichorieae</taxon>
        <taxon>Cichoriinae</taxon>
        <taxon>Cichorium</taxon>
    </lineage>
</organism>
<dbReference type="Proteomes" id="UP001055811">
    <property type="component" value="Linkage Group LG08"/>
</dbReference>
<gene>
    <name evidence="1" type="ORF">L2E82_42189</name>
</gene>
<comment type="caution">
    <text evidence="1">The sequence shown here is derived from an EMBL/GenBank/DDBJ whole genome shotgun (WGS) entry which is preliminary data.</text>
</comment>
<proteinExistence type="predicted"/>
<evidence type="ECO:0000313" key="2">
    <source>
        <dbReference type="Proteomes" id="UP001055811"/>
    </source>
</evidence>
<sequence length="291" mass="32095">MSGVSLAVAPRPDCDQKTPHDRRQDQTAVEDVMESLRVIDLQLVAFITVFSASGFVPLFDLLFPAFTSAYLLLLSQLVFPEHGCATTFKERLFQSSRLFTIYVIMGLAVGLFLPLAYVLGGFARGDDHAVNAQKMWAGIQSVTEGEAHPSSATDLGFANPKIQTSTLPSPISVLLHLPSEWWLAEDGLFNLDDEARAEKQQCAVAASNILRNFSFMPENELITEELDDTVVLDGVGDKKSIEERCEQISTIIQNALRFSPTYENAAPVVSVVSKSEKRVFSPLSHHLYTVE</sequence>
<name>A0ACB8ZL69_CICIN</name>
<reference evidence="2" key="1">
    <citation type="journal article" date="2022" name="Mol. Ecol. Resour.">
        <title>The genomes of chicory, endive, great burdock and yacon provide insights into Asteraceae palaeo-polyploidization history and plant inulin production.</title>
        <authorList>
            <person name="Fan W."/>
            <person name="Wang S."/>
            <person name="Wang H."/>
            <person name="Wang A."/>
            <person name="Jiang F."/>
            <person name="Liu H."/>
            <person name="Zhao H."/>
            <person name="Xu D."/>
            <person name="Zhang Y."/>
        </authorList>
    </citation>
    <scope>NUCLEOTIDE SEQUENCE [LARGE SCALE GENOMIC DNA]</scope>
    <source>
        <strain evidence="2">cv. Punajuju</strain>
    </source>
</reference>
<accession>A0ACB8ZL69</accession>
<protein>
    <submittedName>
        <fullName evidence="1">Uncharacterized protein</fullName>
    </submittedName>
</protein>
<dbReference type="EMBL" id="CM042016">
    <property type="protein sequence ID" value="KAI3698552.1"/>
    <property type="molecule type" value="Genomic_DNA"/>
</dbReference>
<reference evidence="1 2" key="2">
    <citation type="journal article" date="2022" name="Mol. Ecol. Resour.">
        <title>The genomes of chicory, endive, great burdock and yacon provide insights into Asteraceae paleo-polyploidization history and plant inulin production.</title>
        <authorList>
            <person name="Fan W."/>
            <person name="Wang S."/>
            <person name="Wang H."/>
            <person name="Wang A."/>
            <person name="Jiang F."/>
            <person name="Liu H."/>
            <person name="Zhao H."/>
            <person name="Xu D."/>
            <person name="Zhang Y."/>
        </authorList>
    </citation>
    <scope>NUCLEOTIDE SEQUENCE [LARGE SCALE GENOMIC DNA]</scope>
    <source>
        <strain evidence="2">cv. Punajuju</strain>
        <tissue evidence="1">Leaves</tissue>
    </source>
</reference>
<keyword evidence="2" id="KW-1185">Reference proteome</keyword>